<evidence type="ECO:0000256" key="1">
    <source>
        <dbReference type="SAM" id="Phobius"/>
    </source>
</evidence>
<proteinExistence type="predicted"/>
<reference evidence="2" key="1">
    <citation type="journal article" date="2018" name="PLoS Negl. Trop. Dis.">
        <title>Sialome diversity of ticks revealed by RNAseq of single tick salivary glands.</title>
        <authorList>
            <person name="Perner J."/>
            <person name="Kropackova S."/>
            <person name="Kopacek P."/>
            <person name="Ribeiro J.M."/>
        </authorList>
    </citation>
    <scope>NUCLEOTIDE SEQUENCE</scope>
    <source>
        <strain evidence="2">Siblings of single egg batch collected in Ceske Budejovice</strain>
        <tissue evidence="2">Salivary glands</tissue>
    </source>
</reference>
<feature type="transmembrane region" description="Helical" evidence="1">
    <location>
        <begin position="12"/>
        <end position="35"/>
    </location>
</feature>
<protein>
    <submittedName>
        <fullName evidence="2">Uncharacterized protein</fullName>
    </submittedName>
</protein>
<evidence type="ECO:0000313" key="2">
    <source>
        <dbReference type="EMBL" id="JAR92419.1"/>
    </source>
</evidence>
<keyword evidence="1" id="KW-0812">Transmembrane</keyword>
<keyword evidence="1" id="KW-0472">Membrane</keyword>
<sequence>PLCFLARRLLSHLVVTAICAKLLSLFALFLRYIYIYIYRLHFISSRLAFHFIITCAERFFLFFSFIFLHVNNVDSTNHISASPYALK</sequence>
<dbReference type="EMBL" id="GEGO01002985">
    <property type="protein sequence ID" value="JAR92419.1"/>
    <property type="molecule type" value="Transcribed_RNA"/>
</dbReference>
<keyword evidence="1" id="KW-1133">Transmembrane helix</keyword>
<dbReference type="AlphaFoldDB" id="A0A147BNS5"/>
<name>A0A147BNS5_IXORI</name>
<feature type="non-terminal residue" evidence="2">
    <location>
        <position position="1"/>
    </location>
</feature>
<feature type="transmembrane region" description="Helical" evidence="1">
    <location>
        <begin position="47"/>
        <end position="68"/>
    </location>
</feature>
<accession>A0A147BNS5</accession>
<organism evidence="2">
    <name type="scientific">Ixodes ricinus</name>
    <name type="common">Common tick</name>
    <name type="synonym">Acarus ricinus</name>
    <dbReference type="NCBI Taxonomy" id="34613"/>
    <lineage>
        <taxon>Eukaryota</taxon>
        <taxon>Metazoa</taxon>
        <taxon>Ecdysozoa</taxon>
        <taxon>Arthropoda</taxon>
        <taxon>Chelicerata</taxon>
        <taxon>Arachnida</taxon>
        <taxon>Acari</taxon>
        <taxon>Parasitiformes</taxon>
        <taxon>Ixodida</taxon>
        <taxon>Ixodoidea</taxon>
        <taxon>Ixodidae</taxon>
        <taxon>Ixodinae</taxon>
        <taxon>Ixodes</taxon>
    </lineage>
</organism>